<evidence type="ECO:0000313" key="2">
    <source>
        <dbReference type="Proteomes" id="UP000237440"/>
    </source>
</evidence>
<dbReference type="EMBL" id="MUJK01000010">
    <property type="protein sequence ID" value="POF39877.1"/>
    <property type="molecule type" value="Genomic_DNA"/>
</dbReference>
<dbReference type="Proteomes" id="UP000237440">
    <property type="component" value="Unassembled WGS sequence"/>
</dbReference>
<comment type="caution">
    <text evidence="1">The sequence shown here is derived from an EMBL/GenBank/DDBJ whole genome shotgun (WGS) entry which is preliminary data.</text>
</comment>
<protein>
    <recommendedName>
        <fullName evidence="3">Deaminase</fullName>
    </recommendedName>
</protein>
<name>A0A2S3VIT9_9PSED</name>
<proteinExistence type="predicted"/>
<reference evidence="2" key="1">
    <citation type="submission" date="2017-02" db="EMBL/GenBank/DDBJ databases">
        <authorList>
            <person name="Furmanczyk E.M."/>
        </authorList>
    </citation>
    <scope>NUCLEOTIDE SEQUENCE [LARGE SCALE GENOMIC DNA]</scope>
    <source>
        <strain evidence="2">AP3_22</strain>
    </source>
</reference>
<sequence>MTALRAVKAAASDLRGYYLSPLADSPLAFEFEHAKTLMLALFEGDGERALTNHLRPLKGLLTEVDAIADQCVFTTLRRDGSLATYAVEDVTSAASQIRTFQQALVNIGGHIRTDRVLPLSQFLKYYGLALPATQNTDSLARLIEAVEEKRAIHRLNLEQGLQISELIEPHDHTAIHNLVSEILTNEANSVIDVLASEVAPPMTSQQLATQPTACLERLLDTPKARNLAQRLLETLNWYGTRSDEETVPDIGAKLLLEALRLRYELSYSHPSQSIAGYQLQQRANHGKSYADILNHFRQHLEDSLRTTTPTETALLGRLCQASFPVEFQVRDIPHDLPYATSIVWVNFVHGTLLAHALDPTLLQRLTFQQLTDLPLKKSESATDALLQLIALTRIPAALTWAQATGALVPSVQTSDSREDKMKAVQALEDHKLQLNDAIVQLDIAPPQRLKLAQQQLKVALTNEISIDPLSIRVMRDLYRSGRRVERNILDTPVVPQVTWPLLEVYASGGLSPDSKWYISQDGKTANFWIRLSPDRKFEWGLANTDDSTSRTLMLPRDRTLPDIEALFDEQFKSYLAKTKTAYENLIKSLLVTLPWADRKALEHGDVRVLSLRGETGRKAEEETAAHTLPLRARMGFVLQASYGNAVRFYECLPRAGVIRPRTDVTTAHVGGVRGKFFFRNRLVEEDYDYYVAIRTHRLPFDRDAHATGTPLKSGATCFAILDPLGDALPPTQIPPAHHDYSPNLTLTSPRTLQIASLIATQLLYLDEQEQRREAWGVTQYERHLDEKHWLHNLKGFVPFWGSLEDLQSDQFGDRILGVLGLALDVVSFAAPLGKFAAGSIRLAARAGRVGIRATLPRMANLSSKLVTSSLKNLNPLDGATDLLRLTGRGVKGAGRAVAHLEKRAMFQLKKLAGKVDSYDFVSSLPQAIEPGRWKPLMDADQLGIVKGIEDVPVRKIDGHHYLFDPLSTRPYGPRLTPRNHELSLGRSRYSIVKKTDDLVFIELPEQAHVRYQFDIDGRTTVFIDDIPYRLDGEELRRVEMIDDSSALTLVPCRPRRAPNNSSDCLNSFVTGTPAPTPEIGSLDETKGYAPWFGDRVSEAVRRPGHDGQFVTHEGNLYQIIDNIPTLYPDDITELGFAKKWLVPRREMPATLMFRKGIYGRIEVKGVYEGAEDLHRTGAILVPSIDESSTYVFSRINTDKYYVATVPKGQSLNEPLTLKRLFKADMTEGTLGEELLTVYTGSLSANNIARIHSKEALELAMKTMDEIAIPIGTAPNPPGNMKFLKVDTSPGEALMFDHSTRMIVTRLPEGATTWSRSKDAPEDLRQSTANIFDSLFMEPTIDASKANSALRINQTMQKLHQLTPKRQRAFNPRNIAYADVMTSSGQREIYVSVSGAQQATGYLPLFKQHLGADSVRVGESTYFNIDMNQSFPHTSLDVTAEGKLLAVPTTIKDIGTYKPAQSIKPTSLDSESKLIHVIREKYPDPKAIKSVNIATTMPPCESCSIVMKQFSYDGGENALQVLWS</sequence>
<dbReference type="OrthoDB" id="6756152at2"/>
<accession>A0A2S3VIT9</accession>
<gene>
    <name evidence="1" type="ORF">B0D71_24115</name>
</gene>
<organism evidence="1 2">
    <name type="scientific">Pseudomonas laurylsulfativorans</name>
    <dbReference type="NCBI Taxonomy" id="1943631"/>
    <lineage>
        <taxon>Bacteria</taxon>
        <taxon>Pseudomonadati</taxon>
        <taxon>Pseudomonadota</taxon>
        <taxon>Gammaproteobacteria</taxon>
        <taxon>Pseudomonadales</taxon>
        <taxon>Pseudomonadaceae</taxon>
        <taxon>Pseudomonas</taxon>
    </lineage>
</organism>
<keyword evidence="2" id="KW-1185">Reference proteome</keyword>
<evidence type="ECO:0000313" key="1">
    <source>
        <dbReference type="EMBL" id="POF39877.1"/>
    </source>
</evidence>
<evidence type="ECO:0008006" key="3">
    <source>
        <dbReference type="Google" id="ProtNLM"/>
    </source>
</evidence>